<dbReference type="FunFam" id="2.130.10.10:FF:000027">
    <property type="entry name" value="Splicing factor 3B subunit 3"/>
    <property type="match status" value="1"/>
</dbReference>
<evidence type="ECO:0000313" key="9">
    <source>
        <dbReference type="EMBL" id="VDO97440.1"/>
    </source>
</evidence>
<dbReference type="Gene3D" id="2.130.10.10">
    <property type="entry name" value="YVTN repeat-like/Quinoprotein amine dehydrogenase"/>
    <property type="match status" value="2"/>
</dbReference>
<protein>
    <submittedName>
        <fullName evidence="11">MMS1_N domain-containing protein</fullName>
    </submittedName>
</protein>
<comment type="subcellular location">
    <subcellularLocation>
        <location evidence="1">Nucleus</location>
    </subcellularLocation>
</comment>
<evidence type="ECO:0000256" key="3">
    <source>
        <dbReference type="ARBA" id="ARBA00022728"/>
    </source>
</evidence>
<dbReference type="InterPro" id="IPR058543">
    <property type="entry name" value="Beta-prop_RSE1/DDB1/CPSF1_2nd"/>
</dbReference>
<gene>
    <name evidence="9" type="ORF">SBAD_LOCUS2379</name>
</gene>
<evidence type="ECO:0000313" key="10">
    <source>
        <dbReference type="Proteomes" id="UP000270296"/>
    </source>
</evidence>
<evidence type="ECO:0000259" key="8">
    <source>
        <dbReference type="Pfam" id="PF23726"/>
    </source>
</evidence>
<dbReference type="Pfam" id="PF23726">
    <property type="entry name" value="Beta-prop_RSE1_2nd"/>
    <property type="match status" value="1"/>
</dbReference>
<dbReference type="EMBL" id="UZAM01007197">
    <property type="protein sequence ID" value="VDO97440.1"/>
    <property type="molecule type" value="Genomic_DNA"/>
</dbReference>
<dbReference type="GO" id="GO:0005681">
    <property type="term" value="C:spliceosomal complex"/>
    <property type="evidence" value="ECO:0007669"/>
    <property type="project" value="UniProtKB-KW"/>
</dbReference>
<evidence type="ECO:0000313" key="11">
    <source>
        <dbReference type="WBParaSite" id="SBAD_0000249201-mRNA-1"/>
    </source>
</evidence>
<dbReference type="GO" id="GO:0008380">
    <property type="term" value="P:RNA splicing"/>
    <property type="evidence" value="ECO:0007669"/>
    <property type="project" value="UniProtKB-KW"/>
</dbReference>
<dbReference type="Proteomes" id="UP000270296">
    <property type="component" value="Unassembled WGS sequence"/>
</dbReference>
<dbReference type="GO" id="GO:0006397">
    <property type="term" value="P:mRNA processing"/>
    <property type="evidence" value="ECO:0007669"/>
    <property type="project" value="UniProtKB-KW"/>
</dbReference>
<keyword evidence="4" id="KW-0508">mRNA splicing</keyword>
<dbReference type="Pfam" id="PF10433">
    <property type="entry name" value="Beta-prop_RSE1_1st"/>
    <property type="match status" value="1"/>
</dbReference>
<accession>A0A183IFI5</accession>
<dbReference type="WBParaSite" id="SBAD_0000249201-mRNA-1">
    <property type="protein sequence ID" value="SBAD_0000249201-mRNA-1"/>
    <property type="gene ID" value="SBAD_0000249201"/>
</dbReference>
<dbReference type="PANTHER" id="PTHR10644">
    <property type="entry name" value="DNA REPAIR/RNA PROCESSING CPSF FAMILY"/>
    <property type="match status" value="1"/>
</dbReference>
<evidence type="ECO:0000256" key="1">
    <source>
        <dbReference type="ARBA" id="ARBA00004123"/>
    </source>
</evidence>
<dbReference type="AlphaFoldDB" id="A0A183IFI5"/>
<evidence type="ECO:0000259" key="7">
    <source>
        <dbReference type="Pfam" id="PF10433"/>
    </source>
</evidence>
<dbReference type="InterPro" id="IPR015943">
    <property type="entry name" value="WD40/YVTN_repeat-like_dom_sf"/>
</dbReference>
<proteinExistence type="inferred from homology"/>
<organism evidence="11">
    <name type="scientific">Soboliphyme baturini</name>
    <dbReference type="NCBI Taxonomy" id="241478"/>
    <lineage>
        <taxon>Eukaryota</taxon>
        <taxon>Metazoa</taxon>
        <taxon>Ecdysozoa</taxon>
        <taxon>Nematoda</taxon>
        <taxon>Enoplea</taxon>
        <taxon>Dorylaimia</taxon>
        <taxon>Dioctophymatida</taxon>
        <taxon>Dioctophymatoidea</taxon>
        <taxon>Soboliphymatidae</taxon>
        <taxon>Soboliphyme</taxon>
    </lineage>
</organism>
<evidence type="ECO:0000256" key="2">
    <source>
        <dbReference type="ARBA" id="ARBA00022664"/>
    </source>
</evidence>
<comment type="similarity">
    <text evidence="6">Belongs to the RSE1 family.</text>
</comment>
<keyword evidence="5" id="KW-0539">Nucleus</keyword>
<keyword evidence="10" id="KW-1185">Reference proteome</keyword>
<reference evidence="9 10" key="2">
    <citation type="submission" date="2018-11" db="EMBL/GenBank/DDBJ databases">
        <authorList>
            <consortium name="Pathogen Informatics"/>
        </authorList>
    </citation>
    <scope>NUCLEOTIDE SEQUENCE [LARGE SCALE GENOMIC DNA]</scope>
</reference>
<dbReference type="InterPro" id="IPR050358">
    <property type="entry name" value="RSE1/DDB1/CFT1"/>
</dbReference>
<evidence type="ECO:0000256" key="6">
    <source>
        <dbReference type="ARBA" id="ARBA00038266"/>
    </source>
</evidence>
<keyword evidence="2" id="KW-0507">mRNA processing</keyword>
<feature type="domain" description="RSE1/DDB1/CPSF1 second beta-propeller" evidence="8">
    <location>
        <begin position="445"/>
        <end position="757"/>
    </location>
</feature>
<keyword evidence="3" id="KW-0747">Spliceosome</keyword>
<feature type="domain" description="RSE1/DDB1/CPSF1 first beta-propeller" evidence="7">
    <location>
        <begin position="13"/>
        <end position="401"/>
    </location>
</feature>
<dbReference type="InterPro" id="IPR018846">
    <property type="entry name" value="Beta-prop_RSE1/DDB1/CPSF1_1st"/>
</dbReference>
<dbReference type="FunFam" id="2.130.10.10:FF:000031">
    <property type="entry name" value="Splicing factor 3b subunit 3"/>
    <property type="match status" value="1"/>
</dbReference>
<sequence length="884" mass="98141">MYLYNLTLQKATAIYHAVNGNFSGTKQQEICVGRGHNLEILRPDPNTGKVYTLLSHEVFGVIRSVMAFRLTGGTKDYIVLGTDSGRIVILEYNPSKNCFEKVHQETFGKSGCRRIVPGQYLAIDPKGRAIMIGACEKQKLVYIMNRDAAARLTISSPLEAHKGQTICFCIVGVDVGFENPMFACLEIDYEDADNDTTGEAAVKASQTLTFYELDLGLNHVVRKYAEPLEELGNHLISVPGGSDGPSGVLICCENYIVYKNLGDQPDIRCPIPRRRNDLDDADRGILIVCSATHKTKSMFFFLLQTEQGDVFKVTLETMEDLVTEIKIKYFDTISVANSICVLKTGFLFVAAEFGNHYLYQIAKLGDDDDEPEFSSKIPLEEGDTFFFAPRPLQNLVLVDELESLSPIMSCQIADLANEDTPQLYVACGRGPKSSLKVLRHGLEVSEMAVSELPGNPNAVWTVKKHIDDEYDSYIVVSFVNATLVLSIGETVEEVTDSGFLGTTPTISCSLLGDDALLQIYPDGIRHIRSDRRVNEWKSPVRKIIQKCAVNQRQVVIALTGGELVYFEMDATGQLNEYTERKEMSADVVCMALAQVASGELRARFLAVGLGDRTVRIISLDPSDCLAPLSMQALPATPESLCIADMGGEDMQMTLFLNIGLENGVLLRTVLDRVTGDLTDTRTRYLGTRAVRLFKVSMQGRNAILAMSSRTWLLYYYQNRFHLTPLSYEMLEYASGFASEQCPEGIVVISTNTLRILALEKLGTIFNQVSYSLPFTPRRSIIHPETGHIIMIETDHNAFSEKTKNKRKQQLAEVMAGEDEKELAAEMASAFLNENFPEAAFGSPRAGPNMWASQIQIINPTDGSVFQTIPLEQNEAALWYYFCVA</sequence>
<evidence type="ECO:0000256" key="4">
    <source>
        <dbReference type="ARBA" id="ARBA00023187"/>
    </source>
</evidence>
<dbReference type="FunFam" id="2.130.10.10:FF:001721">
    <property type="entry name" value="Spliceosomal protein sap, putative"/>
    <property type="match status" value="1"/>
</dbReference>
<name>A0A183IFI5_9BILA</name>
<dbReference type="OrthoDB" id="436637at2759"/>
<reference evidence="11" key="1">
    <citation type="submission" date="2016-06" db="UniProtKB">
        <authorList>
            <consortium name="WormBaseParasite"/>
        </authorList>
    </citation>
    <scope>IDENTIFICATION</scope>
</reference>
<evidence type="ECO:0000256" key="5">
    <source>
        <dbReference type="ARBA" id="ARBA00023242"/>
    </source>
</evidence>